<feature type="domain" description="JmjC" evidence="1">
    <location>
        <begin position="81"/>
        <end position="247"/>
    </location>
</feature>
<protein>
    <submittedName>
        <fullName evidence="2">Cupin-like domain-containing protein</fullName>
    </submittedName>
</protein>
<dbReference type="OrthoDB" id="479699at2"/>
<name>A0A1I4LVT2_9GAMM</name>
<dbReference type="PROSITE" id="PS51184">
    <property type="entry name" value="JMJC"/>
    <property type="match status" value="1"/>
</dbReference>
<accession>A0A1I4LVT2</accession>
<organism evidence="2 3">
    <name type="scientific">Marinobacter zhejiangensis</name>
    <dbReference type="NCBI Taxonomy" id="488535"/>
    <lineage>
        <taxon>Bacteria</taxon>
        <taxon>Pseudomonadati</taxon>
        <taxon>Pseudomonadota</taxon>
        <taxon>Gammaproteobacteria</taxon>
        <taxon>Pseudomonadales</taxon>
        <taxon>Marinobacteraceae</taxon>
        <taxon>Marinobacter</taxon>
    </lineage>
</organism>
<dbReference type="AlphaFoldDB" id="A0A1I4LVT2"/>
<keyword evidence="3" id="KW-1185">Reference proteome</keyword>
<proteinExistence type="predicted"/>
<dbReference type="RefSeq" id="WP_092020473.1">
    <property type="nucleotide sequence ID" value="NZ_FOUE01000001.1"/>
</dbReference>
<evidence type="ECO:0000313" key="2">
    <source>
        <dbReference type="EMBL" id="SFL94985.1"/>
    </source>
</evidence>
<dbReference type="Gene3D" id="2.60.120.650">
    <property type="entry name" value="Cupin"/>
    <property type="match status" value="1"/>
</dbReference>
<sequence>MKGVFSEGIDVNKLDTSPFKVRHSLLGHQALELESLTETLLRLPRSHVRYSNRQLKTADNFEATFRKDHGNCSLETTLRDMLFSDSLIMVNSPEIDPAFKPLYEEIIESVAGLVSEKDRKKRILMPTLYLFIASPNSVTPFHIDRYSTFLFQFRGSKEVGVAKPWDTRVVSGPDCEAYVSYANTKLPWSDDRKELFERYQFSPGEALHIPFVSGHFVKNGPEDISISMSIIFNTETTMMWRRALNFNHRARKLLKPLNLTPAPVGLNRFRDQSKALLWQSWLRARGNA</sequence>
<dbReference type="SUPFAM" id="SSF51197">
    <property type="entry name" value="Clavaminate synthase-like"/>
    <property type="match status" value="1"/>
</dbReference>
<dbReference type="InterPro" id="IPR003347">
    <property type="entry name" value="JmjC_dom"/>
</dbReference>
<dbReference type="Proteomes" id="UP000198519">
    <property type="component" value="Unassembled WGS sequence"/>
</dbReference>
<gene>
    <name evidence="2" type="ORF">SAMN04487963_0688</name>
</gene>
<evidence type="ECO:0000259" key="1">
    <source>
        <dbReference type="PROSITE" id="PS51184"/>
    </source>
</evidence>
<dbReference type="EMBL" id="FOUE01000001">
    <property type="protein sequence ID" value="SFL94985.1"/>
    <property type="molecule type" value="Genomic_DNA"/>
</dbReference>
<dbReference type="STRING" id="488535.SAMN04487963_0688"/>
<evidence type="ECO:0000313" key="3">
    <source>
        <dbReference type="Proteomes" id="UP000198519"/>
    </source>
</evidence>
<reference evidence="3" key="1">
    <citation type="submission" date="2016-10" db="EMBL/GenBank/DDBJ databases">
        <authorList>
            <person name="Varghese N."/>
            <person name="Submissions S."/>
        </authorList>
    </citation>
    <scope>NUCLEOTIDE SEQUENCE [LARGE SCALE GENOMIC DNA]</scope>
    <source>
        <strain evidence="3">CGMCC 1.7061</strain>
    </source>
</reference>